<accession>A0A1I2F423</accession>
<keyword evidence="1" id="KW-0732">Signal</keyword>
<dbReference type="AlphaFoldDB" id="A0A1I2F423"/>
<feature type="domain" description="Fe/B12 periplasmic-binding" evidence="2">
    <location>
        <begin position="61"/>
        <end position="335"/>
    </location>
</feature>
<dbReference type="InterPro" id="IPR050902">
    <property type="entry name" value="ABC_Transporter_SBP"/>
</dbReference>
<organism evidence="3 4">
    <name type="scientific">Paracidovorax wautersii</name>
    <dbReference type="NCBI Taxonomy" id="1177982"/>
    <lineage>
        <taxon>Bacteria</taxon>
        <taxon>Pseudomonadati</taxon>
        <taxon>Pseudomonadota</taxon>
        <taxon>Betaproteobacteria</taxon>
        <taxon>Burkholderiales</taxon>
        <taxon>Comamonadaceae</taxon>
        <taxon>Paracidovorax</taxon>
    </lineage>
</organism>
<dbReference type="CDD" id="cd01148">
    <property type="entry name" value="TroA_a"/>
    <property type="match status" value="1"/>
</dbReference>
<dbReference type="Gene3D" id="3.40.50.1980">
    <property type="entry name" value="Nitrogenase molybdenum iron protein domain"/>
    <property type="match status" value="2"/>
</dbReference>
<dbReference type="PANTHER" id="PTHR30535:SF7">
    <property type="entry name" value="IRON(III) DICITRATE-BINDING PROTEIN"/>
    <property type="match status" value="1"/>
</dbReference>
<evidence type="ECO:0000259" key="2">
    <source>
        <dbReference type="PROSITE" id="PS50983"/>
    </source>
</evidence>
<proteinExistence type="predicted"/>
<dbReference type="EMBL" id="FONX01000009">
    <property type="protein sequence ID" value="SFE99759.1"/>
    <property type="molecule type" value="Genomic_DNA"/>
</dbReference>
<dbReference type="PROSITE" id="PS51257">
    <property type="entry name" value="PROKAR_LIPOPROTEIN"/>
    <property type="match status" value="1"/>
</dbReference>
<keyword evidence="4" id="KW-1185">Reference proteome</keyword>
<sequence>MNRLSMIKHWAAWGLGLLATAMACAAPPSSSSTAPQASPPGFPVTVTSCGEPVRFAAPPRRMVVHDLNMTEMALALGLQPAMVGVSGITGWYKAGPEFFRALGKVPELAPKYPTLENILSVQPDLFFAGWYYGMQPGGPVTPAVLARHHVPTLVLTESCIPAHGDKPEATMELLYGDVRRLGTVFGRRELADRLVAGWQARVRAAALPALPKAPRVFVYDSGEDKPFTAGRAAMPQALIAAAGGVNAMGDLPIGWGNVSWEAVAERDPQYIVLLDYQNGLGPEHLRRVLEAHPAMRLTEAVRERRYIVLRYAEITPGPANIDAIEKIARALRAPR</sequence>
<dbReference type="STRING" id="1177982.SAMN04489711_109106"/>
<gene>
    <name evidence="3" type="ORF">SAMN04489711_109106</name>
</gene>
<evidence type="ECO:0000256" key="1">
    <source>
        <dbReference type="SAM" id="SignalP"/>
    </source>
</evidence>
<dbReference type="PANTHER" id="PTHR30535">
    <property type="entry name" value="VITAMIN B12-BINDING PROTEIN"/>
    <property type="match status" value="1"/>
</dbReference>
<dbReference type="RefSeq" id="WP_245785231.1">
    <property type="nucleotide sequence ID" value="NZ_FONX01000009.1"/>
</dbReference>
<feature type="chain" id="PRO_5011733081" evidence="1">
    <location>
        <begin position="26"/>
        <end position="335"/>
    </location>
</feature>
<evidence type="ECO:0000313" key="4">
    <source>
        <dbReference type="Proteomes" id="UP000199119"/>
    </source>
</evidence>
<dbReference type="Proteomes" id="UP000199119">
    <property type="component" value="Unassembled WGS sequence"/>
</dbReference>
<dbReference type="Pfam" id="PF01497">
    <property type="entry name" value="Peripla_BP_2"/>
    <property type="match status" value="1"/>
</dbReference>
<evidence type="ECO:0000313" key="3">
    <source>
        <dbReference type="EMBL" id="SFE99759.1"/>
    </source>
</evidence>
<dbReference type="InterPro" id="IPR002491">
    <property type="entry name" value="ABC_transptr_periplasmic_BD"/>
</dbReference>
<name>A0A1I2F423_9BURK</name>
<reference evidence="4" key="1">
    <citation type="submission" date="2016-10" db="EMBL/GenBank/DDBJ databases">
        <authorList>
            <person name="Varghese N."/>
            <person name="Submissions S."/>
        </authorList>
    </citation>
    <scope>NUCLEOTIDE SEQUENCE [LARGE SCALE GENOMIC DNA]</scope>
    <source>
        <strain evidence="4">DSM 27981</strain>
    </source>
</reference>
<dbReference type="PROSITE" id="PS50983">
    <property type="entry name" value="FE_B12_PBP"/>
    <property type="match status" value="1"/>
</dbReference>
<dbReference type="SUPFAM" id="SSF53807">
    <property type="entry name" value="Helical backbone' metal receptor"/>
    <property type="match status" value="1"/>
</dbReference>
<feature type="signal peptide" evidence="1">
    <location>
        <begin position="1"/>
        <end position="25"/>
    </location>
</feature>
<protein>
    <submittedName>
        <fullName evidence="3">Iron complex transport system substrate-binding protein</fullName>
    </submittedName>
</protein>